<dbReference type="EMBL" id="CAJOBC010111235">
    <property type="protein sequence ID" value="CAF4528709.1"/>
    <property type="molecule type" value="Genomic_DNA"/>
</dbReference>
<dbReference type="PANTHER" id="PTHR33194:SF4">
    <property type="entry name" value="CCHC-TYPE DOMAIN-CONTAINING PROTEIN"/>
    <property type="match status" value="1"/>
</dbReference>
<evidence type="ECO:0000313" key="3">
    <source>
        <dbReference type="Proteomes" id="UP000681722"/>
    </source>
</evidence>
<name>A0A8S2Y2R6_9BILA</name>
<organism evidence="2 3">
    <name type="scientific">Didymodactylos carnosus</name>
    <dbReference type="NCBI Taxonomy" id="1234261"/>
    <lineage>
        <taxon>Eukaryota</taxon>
        <taxon>Metazoa</taxon>
        <taxon>Spiralia</taxon>
        <taxon>Gnathifera</taxon>
        <taxon>Rotifera</taxon>
        <taxon>Eurotatoria</taxon>
        <taxon>Bdelloidea</taxon>
        <taxon>Philodinida</taxon>
        <taxon>Philodinidae</taxon>
        <taxon>Didymodactylos</taxon>
    </lineage>
</organism>
<feature type="domain" description="Retrotransposon gag" evidence="1">
    <location>
        <begin position="54"/>
        <end position="144"/>
    </location>
</feature>
<evidence type="ECO:0000259" key="1">
    <source>
        <dbReference type="Pfam" id="PF03732"/>
    </source>
</evidence>
<proteinExistence type="predicted"/>
<comment type="caution">
    <text evidence="2">The sequence shown here is derived from an EMBL/GenBank/DDBJ whole genome shotgun (WGS) entry which is preliminary data.</text>
</comment>
<dbReference type="InterPro" id="IPR005162">
    <property type="entry name" value="Retrotrans_gag_dom"/>
</dbReference>
<dbReference type="Pfam" id="PF03732">
    <property type="entry name" value="Retrotrans_gag"/>
    <property type="match status" value="1"/>
</dbReference>
<dbReference type="PANTHER" id="PTHR33194">
    <property type="entry name" value="ZINC KNUCKLE DOMAINCONTAINING PROTEIN"/>
    <property type="match status" value="1"/>
</dbReference>
<accession>A0A8S2Y2R6</accession>
<evidence type="ECO:0000313" key="2">
    <source>
        <dbReference type="EMBL" id="CAF4528709.1"/>
    </source>
</evidence>
<dbReference type="OrthoDB" id="6725237at2759"/>
<sequence>MADPLEVIKLIQQFSGECKQDGTGEPKHSVQSWCDHADITFGTFNIIDADRVRLIPTRLVGLAAEWYQQHRGPYTSWAVFAAAVITAFSRQKSLLAVDKELSQRLKKSDESVQEYGHAKLKLCNQYNPQMTQAEKVMKLIQGLPPDMQAEAHLLQTRQLIQTTDQFVTAVQNLQEAELIRNSVVQGSLPYEQVEPVFCLEPLVAASIHPAHYQQYHSAQRTVHIDSQRRFRPQYQVRSQTQSNLQVAPSQ</sequence>
<dbReference type="Proteomes" id="UP000681722">
    <property type="component" value="Unassembled WGS sequence"/>
</dbReference>
<dbReference type="AlphaFoldDB" id="A0A8S2Y2R6"/>
<protein>
    <recommendedName>
        <fullName evidence="1">Retrotransposon gag domain-containing protein</fullName>
    </recommendedName>
</protein>
<gene>
    <name evidence="2" type="ORF">SRO942_LOCUS46100</name>
</gene>
<reference evidence="2" key="1">
    <citation type="submission" date="2021-02" db="EMBL/GenBank/DDBJ databases">
        <authorList>
            <person name="Nowell W R."/>
        </authorList>
    </citation>
    <scope>NUCLEOTIDE SEQUENCE</scope>
</reference>